<dbReference type="GO" id="GO:0006508">
    <property type="term" value="P:proteolysis"/>
    <property type="evidence" value="ECO:0007669"/>
    <property type="project" value="InterPro"/>
</dbReference>
<dbReference type="PANTHER" id="PTHR48104:SF30">
    <property type="entry name" value="METACASPASE-1"/>
    <property type="match status" value="1"/>
</dbReference>
<evidence type="ECO:0000259" key="5">
    <source>
        <dbReference type="Pfam" id="PF00656"/>
    </source>
</evidence>
<gene>
    <name evidence="6" type="ORF">TWF694_001958</name>
</gene>
<reference evidence="6 7" key="1">
    <citation type="submission" date="2019-10" db="EMBL/GenBank/DDBJ databases">
        <authorList>
            <person name="Palmer J.M."/>
        </authorList>
    </citation>
    <scope>NUCLEOTIDE SEQUENCE [LARGE SCALE GENOMIC DNA]</scope>
    <source>
        <strain evidence="6 7">TWF694</strain>
    </source>
</reference>
<dbReference type="SUPFAM" id="SSF52129">
    <property type="entry name" value="Caspase-like"/>
    <property type="match status" value="1"/>
</dbReference>
<dbReference type="InterPro" id="IPR011600">
    <property type="entry name" value="Pept_C14_caspase"/>
</dbReference>
<protein>
    <recommendedName>
        <fullName evidence="5">Peptidase C14 caspase domain-containing protein</fullName>
    </recommendedName>
</protein>
<accession>A0AAV9X5D3</accession>
<keyword evidence="4" id="KW-0865">Zymogen</keyword>
<evidence type="ECO:0000313" key="6">
    <source>
        <dbReference type="EMBL" id="KAK6535503.1"/>
    </source>
</evidence>
<dbReference type="AlphaFoldDB" id="A0AAV9X5D3"/>
<evidence type="ECO:0000256" key="3">
    <source>
        <dbReference type="ARBA" id="ARBA00022807"/>
    </source>
</evidence>
<dbReference type="EMBL" id="JAVHJO010000010">
    <property type="protein sequence ID" value="KAK6535503.1"/>
    <property type="molecule type" value="Genomic_DNA"/>
</dbReference>
<keyword evidence="7" id="KW-1185">Reference proteome</keyword>
<evidence type="ECO:0000256" key="1">
    <source>
        <dbReference type="ARBA" id="ARBA00009005"/>
    </source>
</evidence>
<keyword evidence="3" id="KW-0378">Hydrolase</keyword>
<dbReference type="PANTHER" id="PTHR48104">
    <property type="entry name" value="METACASPASE-4"/>
    <property type="match status" value="1"/>
</dbReference>
<name>A0AAV9X5D3_9PEZI</name>
<dbReference type="GO" id="GO:0005737">
    <property type="term" value="C:cytoplasm"/>
    <property type="evidence" value="ECO:0007669"/>
    <property type="project" value="TreeGrafter"/>
</dbReference>
<keyword evidence="3" id="KW-0645">Protease</keyword>
<feature type="domain" description="Peptidase C14 caspase" evidence="5">
    <location>
        <begin position="18"/>
        <end position="303"/>
    </location>
</feature>
<dbReference type="InterPro" id="IPR029030">
    <property type="entry name" value="Caspase-like_dom_sf"/>
</dbReference>
<dbReference type="Proteomes" id="UP001365542">
    <property type="component" value="Unassembled WGS sequence"/>
</dbReference>
<dbReference type="GO" id="GO:0004197">
    <property type="term" value="F:cysteine-type endopeptidase activity"/>
    <property type="evidence" value="ECO:0007669"/>
    <property type="project" value="InterPro"/>
</dbReference>
<comment type="caution">
    <text evidence="6">The sequence shown here is derived from an EMBL/GenBank/DDBJ whole genome shotgun (WGS) entry which is preliminary data.</text>
</comment>
<keyword evidence="2" id="KW-0053">Apoptosis</keyword>
<evidence type="ECO:0000313" key="7">
    <source>
        <dbReference type="Proteomes" id="UP001365542"/>
    </source>
</evidence>
<dbReference type="InterPro" id="IPR050452">
    <property type="entry name" value="Metacaspase"/>
</dbReference>
<organism evidence="6 7">
    <name type="scientific">Orbilia ellipsospora</name>
    <dbReference type="NCBI Taxonomy" id="2528407"/>
    <lineage>
        <taxon>Eukaryota</taxon>
        <taxon>Fungi</taxon>
        <taxon>Dikarya</taxon>
        <taxon>Ascomycota</taxon>
        <taxon>Pezizomycotina</taxon>
        <taxon>Orbiliomycetes</taxon>
        <taxon>Orbiliales</taxon>
        <taxon>Orbiliaceae</taxon>
        <taxon>Orbilia</taxon>
    </lineage>
</organism>
<sequence>MILTILTPKAYENDTNKNWALLIGIDNYFPGTQRKVQFNNLKGCVQDIRAIANQLQALGFHYIKTLTSSGPNLPVESKEDLPIFENILRELNYIYEEACPGDLVYIHYSGHGIRRDSCEIDEDEVGDYITGAALVLADVMQSGPYFTGHNLGRFVQNMVEGKELRVNVILDSCFSGRGLRDADSDGYTIRGGEFHIDEDILPCDQKADEVVDKLFPSRHRNARVVRSWISNPTGCSILTACQFDETAAEYDFDDDGSHGVLTYWILKLLKTPSTCRPSFARVREYAASKIKSMKPQRKQSPVLHGDGNYMFLGVESVIEKPVGRVLDRNGTDVILDVGWAQGVVPGALYDVFPEGQLIRPDSIPKMQARIIQVHPDYPFQSKGELVFNSHENLSSHSPQDQNSYTDSIYKIQQGSSIVLRDWALPFKTLLNLSSRDSHTLDTKFQKLKLIIEQTRGVILDLDGGAKDPAFSIVLDQDLIEIHQNGKRLHRTPKISTKDEEWVEKIAYIVRHIARFHHIQSIDHNKIKAEDRLPSNWFIFEVTDDKNGVFNSRSEGVYHTEEYAELTFTFTITGKCPLSSVYLAVYGFMPSWGIHKQHPGPGQASFQVCKGVPETFWLQVEVPPASCKSDPMVVNDIVRAFVCTSQETWEEIELPDLPHDASFNPGTALVYGADAFDNGDGDHRNTKRKIRKGGSGKGDRIRWAILDVRLRTYRVS</sequence>
<dbReference type="Gene3D" id="3.40.50.1460">
    <property type="match status" value="1"/>
</dbReference>
<dbReference type="GO" id="GO:0006915">
    <property type="term" value="P:apoptotic process"/>
    <property type="evidence" value="ECO:0007669"/>
    <property type="project" value="UniProtKB-KW"/>
</dbReference>
<keyword evidence="3" id="KW-0788">Thiol protease</keyword>
<evidence type="ECO:0000256" key="2">
    <source>
        <dbReference type="ARBA" id="ARBA00022703"/>
    </source>
</evidence>
<evidence type="ECO:0000256" key="4">
    <source>
        <dbReference type="ARBA" id="ARBA00023145"/>
    </source>
</evidence>
<comment type="similarity">
    <text evidence="1">Belongs to the peptidase C14B family.</text>
</comment>
<proteinExistence type="inferred from homology"/>
<dbReference type="Pfam" id="PF00656">
    <property type="entry name" value="Peptidase_C14"/>
    <property type="match status" value="1"/>
</dbReference>